<gene>
    <name evidence="2" type="ORF">NQZ67_28485</name>
</gene>
<dbReference type="RefSeq" id="WP_257452670.1">
    <property type="nucleotide sequence ID" value="NZ_JANIPJ010000034.1"/>
</dbReference>
<accession>A0A9X2MVI9</accession>
<dbReference type="GO" id="GO:0005975">
    <property type="term" value="P:carbohydrate metabolic process"/>
    <property type="evidence" value="ECO:0007669"/>
    <property type="project" value="InterPro"/>
</dbReference>
<organism evidence="2 3">
    <name type="scientific">Paenibacillus soyae</name>
    <dbReference type="NCBI Taxonomy" id="2969249"/>
    <lineage>
        <taxon>Bacteria</taxon>
        <taxon>Bacillati</taxon>
        <taxon>Bacillota</taxon>
        <taxon>Bacilli</taxon>
        <taxon>Bacillales</taxon>
        <taxon>Paenibacillaceae</taxon>
        <taxon>Paenibacillus</taxon>
    </lineage>
</organism>
<name>A0A9X2MVI9_9BACL</name>
<reference evidence="2" key="1">
    <citation type="submission" date="2022-08" db="EMBL/GenBank/DDBJ databases">
        <title>The genomic sequence of strain Paenibacillus sp. SCIV0701.</title>
        <authorList>
            <person name="Zhao H."/>
        </authorList>
    </citation>
    <scope>NUCLEOTIDE SEQUENCE</scope>
    <source>
        <strain evidence="2">SCIV0701</strain>
    </source>
</reference>
<keyword evidence="1" id="KW-0732">Signal</keyword>
<feature type="chain" id="PRO_5040951886" description="Glycosyl hydrolase" evidence="1">
    <location>
        <begin position="22"/>
        <end position="359"/>
    </location>
</feature>
<sequence length="359" mass="40266">MARKCAIAVLVFLLNVLPACAGQGRPHVPAPPTEAESRLLDYLLTEQLGEHGVYTNRLDTDQSDLLASGQEVLSESAGLLMRYYARSGDREAFEKAWNQARQTFDQPGSFSYRYSPKHNKRYGVNAAVDDLRIIRALFEAADSFGEKAYLAEAEQNAGRFLMHNVKDGKLFDMYDEHNHTTNAFITLCYVDHYTLSLMNEAGKKLRADMLGIVQEGYLSDAFPFYETRYDYESKQYVSDGINMVESLLTVLSLAEVGKQKETSIRFIKEKVAEGQLYGRYSREGEALTDVRSTALYALAAMIGHASQDNELYESAIRQMEQFRIQDPASELYGGFGDPATGQAYSFDNLTALLAYAAKR</sequence>
<dbReference type="SUPFAM" id="SSF48208">
    <property type="entry name" value="Six-hairpin glycosidases"/>
    <property type="match status" value="1"/>
</dbReference>
<proteinExistence type="predicted"/>
<keyword evidence="3" id="KW-1185">Reference proteome</keyword>
<dbReference type="InterPro" id="IPR012341">
    <property type="entry name" value="6hp_glycosidase-like_sf"/>
</dbReference>
<evidence type="ECO:0008006" key="4">
    <source>
        <dbReference type="Google" id="ProtNLM"/>
    </source>
</evidence>
<protein>
    <recommendedName>
        <fullName evidence="4">Glycosyl hydrolase</fullName>
    </recommendedName>
</protein>
<evidence type="ECO:0000256" key="1">
    <source>
        <dbReference type="SAM" id="SignalP"/>
    </source>
</evidence>
<comment type="caution">
    <text evidence="2">The sequence shown here is derived from an EMBL/GenBank/DDBJ whole genome shotgun (WGS) entry which is preliminary data.</text>
</comment>
<evidence type="ECO:0000313" key="2">
    <source>
        <dbReference type="EMBL" id="MCR2807821.1"/>
    </source>
</evidence>
<evidence type="ECO:0000313" key="3">
    <source>
        <dbReference type="Proteomes" id="UP001141950"/>
    </source>
</evidence>
<dbReference type="Proteomes" id="UP001141950">
    <property type="component" value="Unassembled WGS sequence"/>
</dbReference>
<dbReference type="Gene3D" id="1.50.10.10">
    <property type="match status" value="1"/>
</dbReference>
<dbReference type="InterPro" id="IPR008928">
    <property type="entry name" value="6-hairpin_glycosidase_sf"/>
</dbReference>
<feature type="signal peptide" evidence="1">
    <location>
        <begin position="1"/>
        <end position="21"/>
    </location>
</feature>
<dbReference type="EMBL" id="JANIPJ010000034">
    <property type="protein sequence ID" value="MCR2807821.1"/>
    <property type="molecule type" value="Genomic_DNA"/>
</dbReference>
<dbReference type="AlphaFoldDB" id="A0A9X2MVI9"/>